<dbReference type="Pfam" id="PF04365">
    <property type="entry name" value="BrnT_toxin"/>
    <property type="match status" value="1"/>
</dbReference>
<name>A0AA86T9J9_9BACT</name>
<dbReference type="RefSeq" id="WP_289271526.1">
    <property type="nucleotide sequence ID" value="NZ_OX365700.1"/>
</dbReference>
<keyword evidence="2" id="KW-1185">Reference proteome</keyword>
<protein>
    <submittedName>
        <fullName evidence="1">BrnT family toxin</fullName>
    </submittedName>
</protein>
<reference evidence="1" key="1">
    <citation type="submission" date="2022-10" db="EMBL/GenBank/DDBJ databases">
        <authorList>
            <person name="Koch H."/>
        </authorList>
    </citation>
    <scope>NUCLEOTIDE SEQUENCE</scope>
    <source>
        <strain evidence="1">DNF</strain>
    </source>
</reference>
<evidence type="ECO:0000313" key="2">
    <source>
        <dbReference type="Proteomes" id="UP001179121"/>
    </source>
</evidence>
<accession>A0AA86T9J9</accession>
<evidence type="ECO:0000313" key="1">
    <source>
        <dbReference type="EMBL" id="CAI4034112.1"/>
    </source>
</evidence>
<dbReference type="AlphaFoldDB" id="A0AA86T9J9"/>
<dbReference type="Proteomes" id="UP001179121">
    <property type="component" value="Chromosome"/>
</dbReference>
<sequence length="90" mass="10093">MQFAWDPIKARKNLVKHGVSFDEAASVFHDPLAATGADPDHSESEERMVTFGMSSAGRLLVVAHTERRNAIRIISARVVTQQERRIYEEG</sequence>
<dbReference type="InterPro" id="IPR038573">
    <property type="entry name" value="BrnT_sf"/>
</dbReference>
<dbReference type="EMBL" id="OX365700">
    <property type="protein sequence ID" value="CAI4034112.1"/>
    <property type="molecule type" value="Genomic_DNA"/>
</dbReference>
<dbReference type="InterPro" id="IPR007460">
    <property type="entry name" value="BrnT_toxin"/>
</dbReference>
<dbReference type="KEGG" id="nti:DNFV4_04556"/>
<organism evidence="1 2">
    <name type="scientific">Nitrospira tepida</name>
    <dbReference type="NCBI Taxonomy" id="2973512"/>
    <lineage>
        <taxon>Bacteria</taxon>
        <taxon>Pseudomonadati</taxon>
        <taxon>Nitrospirota</taxon>
        <taxon>Nitrospiria</taxon>
        <taxon>Nitrospirales</taxon>
        <taxon>Nitrospiraceae</taxon>
        <taxon>Nitrospira</taxon>
    </lineage>
</organism>
<gene>
    <name evidence="1" type="ORF">DNFV4_04556</name>
</gene>
<dbReference type="Gene3D" id="3.10.450.530">
    <property type="entry name" value="Ribonuclease toxin, BrnT, of type II toxin-antitoxin system"/>
    <property type="match status" value="1"/>
</dbReference>
<proteinExistence type="predicted"/>